<dbReference type="InterPro" id="IPR036388">
    <property type="entry name" value="WH-like_DNA-bd_sf"/>
</dbReference>
<reference evidence="10" key="1">
    <citation type="journal article" date="2019" name="Int. J. Syst. Evol. Microbiol.">
        <title>The Global Catalogue of Microorganisms (GCM) 10K type strain sequencing project: providing services to taxonomists for standard genome sequencing and annotation.</title>
        <authorList>
            <consortium name="The Broad Institute Genomics Platform"/>
            <consortium name="The Broad Institute Genome Sequencing Center for Infectious Disease"/>
            <person name="Wu L."/>
            <person name="Ma J."/>
        </authorList>
    </citation>
    <scope>NUCLEOTIDE SEQUENCE [LARGE SCALE GENOMIC DNA]</scope>
    <source>
        <strain evidence="10">JCM 16923</strain>
    </source>
</reference>
<gene>
    <name evidence="9" type="ORF">GCM10022231_16930</name>
</gene>
<evidence type="ECO:0000256" key="1">
    <source>
        <dbReference type="ARBA" id="ARBA00001286"/>
    </source>
</evidence>
<comment type="caution">
    <text evidence="9">The sequence shown here is derived from an EMBL/GenBank/DDBJ whole genome shotgun (WGS) entry which is preliminary data.</text>
</comment>
<evidence type="ECO:0000259" key="8">
    <source>
        <dbReference type="Pfam" id="PF01035"/>
    </source>
</evidence>
<protein>
    <submittedName>
        <fullName evidence="9">Methylated-DNA--[protein]-cysteine S-methyltransferase</fullName>
    </submittedName>
</protein>
<evidence type="ECO:0000256" key="3">
    <source>
        <dbReference type="ARBA" id="ARBA00022679"/>
    </source>
</evidence>
<dbReference type="InterPro" id="IPR014048">
    <property type="entry name" value="MethylDNA_cys_MeTrfase_DNA-bd"/>
</dbReference>
<feature type="compositionally biased region" description="Polar residues" evidence="7">
    <location>
        <begin position="1"/>
        <end position="18"/>
    </location>
</feature>
<organism evidence="9 10">
    <name type="scientific">Gordonia caeni</name>
    <dbReference type="NCBI Taxonomy" id="1007097"/>
    <lineage>
        <taxon>Bacteria</taxon>
        <taxon>Bacillati</taxon>
        <taxon>Actinomycetota</taxon>
        <taxon>Actinomycetes</taxon>
        <taxon>Mycobacteriales</taxon>
        <taxon>Gordoniaceae</taxon>
        <taxon>Gordonia</taxon>
    </lineage>
</organism>
<dbReference type="NCBIfam" id="TIGR00589">
    <property type="entry name" value="ogt"/>
    <property type="match status" value="1"/>
</dbReference>
<dbReference type="Gene3D" id="1.10.10.10">
    <property type="entry name" value="Winged helix-like DNA-binding domain superfamily/Winged helix DNA-binding domain"/>
    <property type="match status" value="1"/>
</dbReference>
<dbReference type="RefSeq" id="WP_344782599.1">
    <property type="nucleotide sequence ID" value="NZ_BAAAZW010000004.1"/>
</dbReference>
<dbReference type="SUPFAM" id="SSF46767">
    <property type="entry name" value="Methylated DNA-protein cysteine methyltransferase, C-terminal domain"/>
    <property type="match status" value="1"/>
</dbReference>
<comment type="catalytic activity">
    <reaction evidence="1">
        <text>a 4-O-methyl-thymidine in DNA + L-cysteinyl-[protein] = a thymidine in DNA + S-methyl-L-cysteinyl-[protein]</text>
        <dbReference type="Rhea" id="RHEA:53428"/>
        <dbReference type="Rhea" id="RHEA-COMP:10131"/>
        <dbReference type="Rhea" id="RHEA-COMP:10132"/>
        <dbReference type="Rhea" id="RHEA-COMP:13555"/>
        <dbReference type="Rhea" id="RHEA-COMP:13556"/>
        <dbReference type="ChEBI" id="CHEBI:29950"/>
        <dbReference type="ChEBI" id="CHEBI:82612"/>
        <dbReference type="ChEBI" id="CHEBI:137386"/>
        <dbReference type="ChEBI" id="CHEBI:137387"/>
        <dbReference type="EC" id="2.1.1.63"/>
    </reaction>
</comment>
<dbReference type="PROSITE" id="PS00374">
    <property type="entry name" value="MGMT"/>
    <property type="match status" value="1"/>
</dbReference>
<sequence>MTDTHATGRTAPQDQSAPSPLGWATVDTPDGPFTALFDDDGVVFASGWVDDGEYLRALIHPSLRPSTLVERPGGEVAAAVKAYYDGDHSAPARIEVRQRSGPFLQSAWAALRTVPAGPPVTYSELAELAGNAAAIRAAAACCAQNAAALFVPCHRVVRSDGTLGGFRYGLDIKEALIDRESTVDRESTADESSDSGLSEAGSTMGA</sequence>
<evidence type="ECO:0000256" key="2">
    <source>
        <dbReference type="ARBA" id="ARBA00022603"/>
    </source>
</evidence>
<evidence type="ECO:0000313" key="9">
    <source>
        <dbReference type="EMBL" id="GAA3958143.1"/>
    </source>
</evidence>
<name>A0ABP7P1G8_9ACTN</name>
<dbReference type="PANTHER" id="PTHR10815">
    <property type="entry name" value="METHYLATED-DNA--PROTEIN-CYSTEINE METHYLTRANSFERASE"/>
    <property type="match status" value="1"/>
</dbReference>
<evidence type="ECO:0000256" key="6">
    <source>
        <dbReference type="ARBA" id="ARBA00049348"/>
    </source>
</evidence>
<keyword evidence="4" id="KW-0227">DNA damage</keyword>
<feature type="domain" description="Methylated-DNA-[protein]-cysteine S-methyltransferase DNA binding" evidence="8">
    <location>
        <begin position="102"/>
        <end position="181"/>
    </location>
</feature>
<dbReference type="Pfam" id="PF01035">
    <property type="entry name" value="DNA_binding_1"/>
    <property type="match status" value="1"/>
</dbReference>
<feature type="region of interest" description="Disordered" evidence="7">
    <location>
        <begin position="1"/>
        <end position="23"/>
    </location>
</feature>
<dbReference type="CDD" id="cd06445">
    <property type="entry name" value="ATase"/>
    <property type="match status" value="1"/>
</dbReference>
<keyword evidence="3" id="KW-0808">Transferase</keyword>
<keyword evidence="2" id="KW-0489">Methyltransferase</keyword>
<evidence type="ECO:0000256" key="5">
    <source>
        <dbReference type="ARBA" id="ARBA00023204"/>
    </source>
</evidence>
<dbReference type="PANTHER" id="PTHR10815:SF13">
    <property type="entry name" value="METHYLATED-DNA--PROTEIN-CYSTEINE METHYLTRANSFERASE"/>
    <property type="match status" value="1"/>
</dbReference>
<keyword evidence="5" id="KW-0234">DNA repair</keyword>
<accession>A0ABP7P1G8</accession>
<dbReference type="InterPro" id="IPR001497">
    <property type="entry name" value="MethylDNA_cys_MeTrfase_AS"/>
</dbReference>
<evidence type="ECO:0000256" key="4">
    <source>
        <dbReference type="ARBA" id="ARBA00022763"/>
    </source>
</evidence>
<evidence type="ECO:0000256" key="7">
    <source>
        <dbReference type="SAM" id="MobiDB-lite"/>
    </source>
</evidence>
<comment type="catalytic activity">
    <reaction evidence="6">
        <text>a 6-O-methyl-2'-deoxyguanosine in DNA + L-cysteinyl-[protein] = S-methyl-L-cysteinyl-[protein] + a 2'-deoxyguanosine in DNA</text>
        <dbReference type="Rhea" id="RHEA:24000"/>
        <dbReference type="Rhea" id="RHEA-COMP:10131"/>
        <dbReference type="Rhea" id="RHEA-COMP:10132"/>
        <dbReference type="Rhea" id="RHEA-COMP:11367"/>
        <dbReference type="Rhea" id="RHEA-COMP:11368"/>
        <dbReference type="ChEBI" id="CHEBI:29950"/>
        <dbReference type="ChEBI" id="CHEBI:82612"/>
        <dbReference type="ChEBI" id="CHEBI:85445"/>
        <dbReference type="ChEBI" id="CHEBI:85448"/>
        <dbReference type="EC" id="2.1.1.63"/>
    </reaction>
</comment>
<dbReference type="EMBL" id="BAAAZW010000004">
    <property type="protein sequence ID" value="GAA3958143.1"/>
    <property type="molecule type" value="Genomic_DNA"/>
</dbReference>
<keyword evidence="10" id="KW-1185">Reference proteome</keyword>
<dbReference type="Proteomes" id="UP001418444">
    <property type="component" value="Unassembled WGS sequence"/>
</dbReference>
<feature type="region of interest" description="Disordered" evidence="7">
    <location>
        <begin position="181"/>
        <end position="206"/>
    </location>
</feature>
<evidence type="ECO:0000313" key="10">
    <source>
        <dbReference type="Proteomes" id="UP001418444"/>
    </source>
</evidence>
<proteinExistence type="predicted"/>
<dbReference type="InterPro" id="IPR036217">
    <property type="entry name" value="MethylDNA_cys_MeTrfase_DNAb"/>
</dbReference>